<dbReference type="Gene3D" id="3.10.450.50">
    <property type="match status" value="1"/>
</dbReference>
<proteinExistence type="predicted"/>
<dbReference type="EMBL" id="BOOZ01000040">
    <property type="protein sequence ID" value="GIJ11957.1"/>
    <property type="molecule type" value="Genomic_DNA"/>
</dbReference>
<keyword evidence="2" id="KW-1185">Reference proteome</keyword>
<accession>A0ABQ4I228</accession>
<name>A0ABQ4I228_9ACTN</name>
<evidence type="ECO:0000313" key="1">
    <source>
        <dbReference type="EMBL" id="GIJ11957.1"/>
    </source>
</evidence>
<sequence>MWRGVFGTFAEIQFATVHQAVDGDIVIAEQVHGLGLPGRPVAPVMNMAIYEIRDDEMHE</sequence>
<dbReference type="Proteomes" id="UP000647017">
    <property type="component" value="Unassembled WGS sequence"/>
</dbReference>
<organism evidence="1 2">
    <name type="scientific">Micromonospora andamanensis</name>
    <dbReference type="NCBI Taxonomy" id="1287068"/>
    <lineage>
        <taxon>Bacteria</taxon>
        <taxon>Bacillati</taxon>
        <taxon>Actinomycetota</taxon>
        <taxon>Actinomycetes</taxon>
        <taxon>Micromonosporales</taxon>
        <taxon>Micromonosporaceae</taxon>
        <taxon>Micromonospora</taxon>
    </lineage>
</organism>
<protein>
    <submittedName>
        <fullName evidence="1">Uncharacterized protein</fullName>
    </submittedName>
</protein>
<evidence type="ECO:0000313" key="2">
    <source>
        <dbReference type="Proteomes" id="UP000647017"/>
    </source>
</evidence>
<gene>
    <name evidence="1" type="ORF">Van01_51710</name>
</gene>
<reference evidence="1 2" key="1">
    <citation type="submission" date="2021-01" db="EMBL/GenBank/DDBJ databases">
        <title>Whole genome shotgun sequence of Verrucosispora andamanensis NBRC 109075.</title>
        <authorList>
            <person name="Komaki H."/>
            <person name="Tamura T."/>
        </authorList>
    </citation>
    <scope>NUCLEOTIDE SEQUENCE [LARGE SCALE GENOMIC DNA]</scope>
    <source>
        <strain evidence="1 2">NBRC 109075</strain>
    </source>
</reference>
<comment type="caution">
    <text evidence="1">The sequence shown here is derived from an EMBL/GenBank/DDBJ whole genome shotgun (WGS) entry which is preliminary data.</text>
</comment>